<accession>A0A7G9GHR0</accession>
<dbReference type="InterPro" id="IPR058240">
    <property type="entry name" value="rSAM_sf"/>
</dbReference>
<evidence type="ECO:0000256" key="3">
    <source>
        <dbReference type="ARBA" id="ARBA00022691"/>
    </source>
</evidence>
<dbReference type="InterPro" id="IPR007197">
    <property type="entry name" value="rSAM"/>
</dbReference>
<dbReference type="PROSITE" id="PS51918">
    <property type="entry name" value="RADICAL_SAM"/>
    <property type="match status" value="1"/>
</dbReference>
<dbReference type="SFLD" id="SFLDG01066">
    <property type="entry name" value="organic_radical-activating_enz"/>
    <property type="match status" value="1"/>
</dbReference>
<dbReference type="Proteomes" id="UP000515860">
    <property type="component" value="Chromosome"/>
</dbReference>
<feature type="domain" description="4Fe-4S ferredoxin-type" evidence="8">
    <location>
        <begin position="45"/>
        <end position="74"/>
    </location>
</feature>
<dbReference type="SUPFAM" id="SSF102114">
    <property type="entry name" value="Radical SAM enzymes"/>
    <property type="match status" value="1"/>
</dbReference>
<organism evidence="10 11">
    <name type="scientific">Wansuia hejianensis</name>
    <dbReference type="NCBI Taxonomy" id="2763667"/>
    <lineage>
        <taxon>Bacteria</taxon>
        <taxon>Bacillati</taxon>
        <taxon>Bacillota</taxon>
        <taxon>Clostridia</taxon>
        <taxon>Lachnospirales</taxon>
        <taxon>Lachnospiraceae</taxon>
        <taxon>Wansuia</taxon>
    </lineage>
</organism>
<dbReference type="InterPro" id="IPR017896">
    <property type="entry name" value="4Fe4S_Fe-S-bd"/>
</dbReference>
<evidence type="ECO:0000313" key="11">
    <source>
        <dbReference type="Proteomes" id="UP000515860"/>
    </source>
</evidence>
<keyword evidence="3" id="KW-0949">S-adenosyl-L-methionine</keyword>
<dbReference type="NCBIfam" id="TIGR02494">
    <property type="entry name" value="PFLE_PFLC"/>
    <property type="match status" value="1"/>
</dbReference>
<keyword evidence="6" id="KW-0411">Iron-sulfur</keyword>
<evidence type="ECO:0000259" key="8">
    <source>
        <dbReference type="PROSITE" id="PS51379"/>
    </source>
</evidence>
<comment type="cofactor">
    <cofactor evidence="1">
        <name>[4Fe-4S] cluster</name>
        <dbReference type="ChEBI" id="CHEBI:49883"/>
    </cofactor>
</comment>
<dbReference type="GO" id="GO:0016491">
    <property type="term" value="F:oxidoreductase activity"/>
    <property type="evidence" value="ECO:0007669"/>
    <property type="project" value="InterPro"/>
</dbReference>
<dbReference type="AlphaFoldDB" id="A0A7G9GHR0"/>
<dbReference type="PIRSF" id="PIRSF000371">
    <property type="entry name" value="PFL_act_enz"/>
    <property type="match status" value="1"/>
</dbReference>
<dbReference type="SFLD" id="SFLDS00029">
    <property type="entry name" value="Radical_SAM"/>
    <property type="match status" value="1"/>
</dbReference>
<keyword evidence="5" id="KW-0408">Iron</keyword>
<dbReference type="PANTHER" id="PTHR30352">
    <property type="entry name" value="PYRUVATE FORMATE-LYASE-ACTIVATING ENZYME"/>
    <property type="match status" value="1"/>
</dbReference>
<dbReference type="PROSITE" id="PS51379">
    <property type="entry name" value="4FE4S_FER_2"/>
    <property type="match status" value="2"/>
</dbReference>
<dbReference type="KEGG" id="whj:H9Q79_08795"/>
<dbReference type="GO" id="GO:0046872">
    <property type="term" value="F:metal ion binding"/>
    <property type="evidence" value="ECO:0007669"/>
    <property type="project" value="UniProtKB-KW"/>
</dbReference>
<reference evidence="10 11" key="1">
    <citation type="submission" date="2020-08" db="EMBL/GenBank/DDBJ databases">
        <authorList>
            <person name="Liu C."/>
            <person name="Sun Q."/>
        </authorList>
    </citation>
    <scope>NUCLEOTIDE SEQUENCE [LARGE SCALE GENOMIC DNA]</scope>
    <source>
        <strain evidence="10 11">NSJ-29</strain>
    </source>
</reference>
<protein>
    <submittedName>
        <fullName evidence="10">Glycyl-radical enzyme activating protein</fullName>
    </submittedName>
</protein>
<dbReference type="InterPro" id="IPR012839">
    <property type="entry name" value="Organic_radical_activase"/>
</dbReference>
<keyword evidence="4" id="KW-0479">Metal-binding</keyword>
<gene>
    <name evidence="10" type="ORF">H9Q79_08795</name>
</gene>
<dbReference type="PANTHER" id="PTHR30352:SF4">
    <property type="entry name" value="PYRUVATE FORMATE-LYASE 2-ACTIVATING ENZYME"/>
    <property type="match status" value="1"/>
</dbReference>
<dbReference type="SUPFAM" id="SSF54862">
    <property type="entry name" value="4Fe-4S ferredoxins"/>
    <property type="match status" value="1"/>
</dbReference>
<dbReference type="InterPro" id="IPR034457">
    <property type="entry name" value="Organic_radical-activating"/>
</dbReference>
<evidence type="ECO:0000256" key="1">
    <source>
        <dbReference type="ARBA" id="ARBA00001966"/>
    </source>
</evidence>
<feature type="domain" description="Radical SAM core" evidence="9">
    <location>
        <begin position="14"/>
        <end position="299"/>
    </location>
</feature>
<dbReference type="Pfam" id="PF00037">
    <property type="entry name" value="Fer4"/>
    <property type="match status" value="2"/>
</dbReference>
<evidence type="ECO:0000256" key="6">
    <source>
        <dbReference type="ARBA" id="ARBA00023014"/>
    </source>
</evidence>
<dbReference type="InterPro" id="IPR017900">
    <property type="entry name" value="4Fe4S_Fe_S_CS"/>
</dbReference>
<evidence type="ECO:0000256" key="4">
    <source>
        <dbReference type="ARBA" id="ARBA00022723"/>
    </source>
</evidence>
<dbReference type="Pfam" id="PF04055">
    <property type="entry name" value="Radical_SAM"/>
    <property type="match status" value="1"/>
</dbReference>
<evidence type="ECO:0000259" key="9">
    <source>
        <dbReference type="PROSITE" id="PS51918"/>
    </source>
</evidence>
<evidence type="ECO:0000313" key="10">
    <source>
        <dbReference type="EMBL" id="QNM10342.1"/>
    </source>
</evidence>
<sequence length="322" mass="36568">MEGRILRIEKISPNDGSGLRTVVFLKGCPLRCKWCSTPESQSGETELFYKQAKCIHCGRCIQVCPRHALSVSADRRAVVRDREKCIGCYKCVDACLTEATGLYGKTMTVDEVMHEIRKESLFYFFSGGGVTLSGGDVLLQADFAAEILRQCKEECMHTMAELDMYGDYENVAKILPYLDAYFADIKLMDPELHKRWTGRSNETILRNIRQAAEEYPDKSLHARAPIIPGVNDTLENIRATLEFCKQLPACMELEFLPYHRLGSATYDYLGRSYEFRDLEPLDKEAVTEKLQQLDLEGLPFAVRVSGIAHAVSQNKMKGYYRK</sequence>
<keyword evidence="2" id="KW-0004">4Fe-4S</keyword>
<dbReference type="GO" id="GO:0051539">
    <property type="term" value="F:4 iron, 4 sulfur cluster binding"/>
    <property type="evidence" value="ECO:0007669"/>
    <property type="project" value="UniProtKB-KW"/>
</dbReference>
<dbReference type="PROSITE" id="PS00198">
    <property type="entry name" value="4FE4S_FER_1"/>
    <property type="match status" value="1"/>
</dbReference>
<proteinExistence type="predicted"/>
<dbReference type="Gene3D" id="3.30.70.20">
    <property type="match status" value="1"/>
</dbReference>
<dbReference type="SFLD" id="SFLDG01118">
    <property type="entry name" value="activating_enzymes__group_2"/>
    <property type="match status" value="1"/>
</dbReference>
<name>A0A7G9GHR0_9FIRM</name>
<evidence type="ECO:0000256" key="5">
    <source>
        <dbReference type="ARBA" id="ARBA00023004"/>
    </source>
</evidence>
<evidence type="ECO:0000256" key="7">
    <source>
        <dbReference type="ARBA" id="ARBA00047365"/>
    </source>
</evidence>
<feature type="domain" description="4Fe-4S ferredoxin-type" evidence="8">
    <location>
        <begin position="75"/>
        <end position="105"/>
    </location>
</feature>
<keyword evidence="11" id="KW-1185">Reference proteome</keyword>
<dbReference type="InterPro" id="IPR040074">
    <property type="entry name" value="BssD/PflA/YjjW"/>
</dbReference>
<dbReference type="EMBL" id="CP060635">
    <property type="protein sequence ID" value="QNM10342.1"/>
    <property type="molecule type" value="Genomic_DNA"/>
</dbReference>
<comment type="catalytic activity">
    <reaction evidence="7">
        <text>glycyl-[protein] + reduced [flavodoxin] + S-adenosyl-L-methionine = glycin-2-yl radical-[protein] + semiquinone [flavodoxin] + 5'-deoxyadenosine + L-methionine + H(+)</text>
        <dbReference type="Rhea" id="RHEA:61976"/>
        <dbReference type="Rhea" id="RHEA-COMP:10622"/>
        <dbReference type="Rhea" id="RHEA-COMP:14480"/>
        <dbReference type="Rhea" id="RHEA-COMP:15993"/>
        <dbReference type="Rhea" id="RHEA-COMP:15994"/>
        <dbReference type="ChEBI" id="CHEBI:15378"/>
        <dbReference type="ChEBI" id="CHEBI:17319"/>
        <dbReference type="ChEBI" id="CHEBI:29947"/>
        <dbReference type="ChEBI" id="CHEBI:32722"/>
        <dbReference type="ChEBI" id="CHEBI:57618"/>
        <dbReference type="ChEBI" id="CHEBI:57844"/>
        <dbReference type="ChEBI" id="CHEBI:59789"/>
        <dbReference type="ChEBI" id="CHEBI:140311"/>
    </reaction>
</comment>
<dbReference type="Gene3D" id="3.80.30.10">
    <property type="entry name" value="pyruvate-formate lyase- activating enzyme"/>
    <property type="match status" value="1"/>
</dbReference>
<evidence type="ECO:0000256" key="2">
    <source>
        <dbReference type="ARBA" id="ARBA00022485"/>
    </source>
</evidence>
<dbReference type="RefSeq" id="WP_118643093.1">
    <property type="nucleotide sequence ID" value="NZ_CP060635.1"/>
</dbReference>